<accession>A0A1X7V6S0</accession>
<dbReference type="AlphaFoldDB" id="A0A1X7V6S0"/>
<proteinExistence type="predicted"/>
<dbReference type="EnsemblMetazoa" id="Aqu2.1.35509_001">
    <property type="protein sequence ID" value="Aqu2.1.35509_001"/>
    <property type="gene ID" value="Aqu2.1.35509"/>
</dbReference>
<dbReference type="InParanoid" id="A0A1X7V6S0"/>
<name>A0A1X7V6S0_AMPQE</name>
<organism evidence="1">
    <name type="scientific">Amphimedon queenslandica</name>
    <name type="common">Sponge</name>
    <dbReference type="NCBI Taxonomy" id="400682"/>
    <lineage>
        <taxon>Eukaryota</taxon>
        <taxon>Metazoa</taxon>
        <taxon>Porifera</taxon>
        <taxon>Demospongiae</taxon>
        <taxon>Heteroscleromorpha</taxon>
        <taxon>Haplosclerida</taxon>
        <taxon>Niphatidae</taxon>
        <taxon>Amphimedon</taxon>
    </lineage>
</organism>
<sequence length="48" mass="5641">MYMYMYIYIHIKGNTVQPSGWCLHQLLEHPAVLLLVMEQDHLTIPSLV</sequence>
<reference evidence="1" key="1">
    <citation type="submission" date="2017-05" db="UniProtKB">
        <authorList>
            <consortium name="EnsemblMetazoa"/>
        </authorList>
    </citation>
    <scope>IDENTIFICATION</scope>
</reference>
<evidence type="ECO:0000313" key="1">
    <source>
        <dbReference type="EnsemblMetazoa" id="Aqu2.1.35509_001"/>
    </source>
</evidence>
<protein>
    <submittedName>
        <fullName evidence="1">Uncharacterized protein</fullName>
    </submittedName>
</protein>